<gene>
    <name evidence="1" type="ORF">NUW58_g8353</name>
</gene>
<proteinExistence type="predicted"/>
<comment type="caution">
    <text evidence="1">The sequence shown here is derived from an EMBL/GenBank/DDBJ whole genome shotgun (WGS) entry which is preliminary data.</text>
</comment>
<evidence type="ECO:0000313" key="1">
    <source>
        <dbReference type="EMBL" id="KAJ2975447.1"/>
    </source>
</evidence>
<dbReference type="Proteomes" id="UP001143856">
    <property type="component" value="Unassembled WGS sequence"/>
</dbReference>
<keyword evidence="2" id="KW-1185">Reference proteome</keyword>
<sequence length="226" mass="24119">MMASSGNILEWNASQHAGSSGDADLFSNLLGALGQKKQRLAEEDVDEDEAVRTHKKYFQDDDDDNDADDRSMGSAAAMQALKKFTGGEEGNTAKTSSQSAFVALAMAEASKLFDKKASQGKVSSDSSKESAVMQAGEMALKMYLKSQGTSQSSSSGSSGLLGLASKFMNTIINMAQPQHLQSYAGYTALPEISFKHVPETAPTATRVIILQLDRPRAKNAFTDTSE</sequence>
<dbReference type="EMBL" id="JAPDGR010002510">
    <property type="protein sequence ID" value="KAJ2975447.1"/>
    <property type="molecule type" value="Genomic_DNA"/>
</dbReference>
<protein>
    <submittedName>
        <fullName evidence="1">Uncharacterized protein</fullName>
    </submittedName>
</protein>
<reference evidence="1" key="1">
    <citation type="submission" date="2022-10" db="EMBL/GenBank/DDBJ databases">
        <title>Genome Sequence of Xylaria curta.</title>
        <authorList>
            <person name="Buettner E."/>
        </authorList>
    </citation>
    <scope>NUCLEOTIDE SEQUENCE</scope>
    <source>
        <strain evidence="1">Babe10</strain>
    </source>
</reference>
<accession>A0ACC1N859</accession>
<name>A0ACC1N859_9PEZI</name>
<evidence type="ECO:0000313" key="2">
    <source>
        <dbReference type="Proteomes" id="UP001143856"/>
    </source>
</evidence>
<organism evidence="1 2">
    <name type="scientific">Xylaria curta</name>
    <dbReference type="NCBI Taxonomy" id="42375"/>
    <lineage>
        <taxon>Eukaryota</taxon>
        <taxon>Fungi</taxon>
        <taxon>Dikarya</taxon>
        <taxon>Ascomycota</taxon>
        <taxon>Pezizomycotina</taxon>
        <taxon>Sordariomycetes</taxon>
        <taxon>Xylariomycetidae</taxon>
        <taxon>Xylariales</taxon>
        <taxon>Xylariaceae</taxon>
        <taxon>Xylaria</taxon>
    </lineage>
</organism>